<keyword evidence="1" id="KW-0472">Membrane</keyword>
<dbReference type="GO" id="GO:0016787">
    <property type="term" value="F:hydrolase activity"/>
    <property type="evidence" value="ECO:0007669"/>
    <property type="project" value="UniProtKB-KW"/>
</dbReference>
<gene>
    <name evidence="3" type="ORF">SAMN00768000_1524</name>
</gene>
<feature type="transmembrane region" description="Helical" evidence="1">
    <location>
        <begin position="50"/>
        <end position="67"/>
    </location>
</feature>
<evidence type="ECO:0000313" key="4">
    <source>
        <dbReference type="Proteomes" id="UP000192660"/>
    </source>
</evidence>
<keyword evidence="4" id="KW-1185">Reference proteome</keyword>
<sequence>MPKPRTKGCEIRVRSLAQRDIFRDLYAAVFLESLKEITNRIAHEKAQRPMGLFGFSIGAYIALWAGLVDHPDRIQAIVAVGGVPSFDYLRFYYPDYDFSTPHAVRLMEETDLSRQPITIKGQHVLIQHGLSDPVAQIDWIKPWAQSLAEKYPEHVSWTPYASLQHRLWAESSGEEEDVLALRNRTLKWFTEALGPAASQG</sequence>
<reference evidence="4" key="1">
    <citation type="submission" date="2017-04" db="EMBL/GenBank/DDBJ databases">
        <authorList>
            <person name="Varghese N."/>
            <person name="Submissions S."/>
        </authorList>
    </citation>
    <scope>NUCLEOTIDE SEQUENCE [LARGE SCALE GENOMIC DNA]</scope>
    <source>
        <strain evidence="4">DSM 9293</strain>
    </source>
</reference>
<dbReference type="RefSeq" id="WP_084661192.1">
    <property type="nucleotide sequence ID" value="NZ_FWWY01000001.1"/>
</dbReference>
<evidence type="ECO:0000313" key="3">
    <source>
        <dbReference type="EMBL" id="SMC04208.1"/>
    </source>
</evidence>
<dbReference type="EMBL" id="FWWY01000001">
    <property type="protein sequence ID" value="SMC04208.1"/>
    <property type="molecule type" value="Genomic_DNA"/>
</dbReference>
<dbReference type="Pfam" id="PF00326">
    <property type="entry name" value="Peptidase_S9"/>
    <property type="match status" value="1"/>
</dbReference>
<keyword evidence="3" id="KW-0378">Hydrolase</keyword>
<accession>A0A1W1WD12</accession>
<dbReference type="InterPro" id="IPR001375">
    <property type="entry name" value="Peptidase_S9_cat"/>
</dbReference>
<dbReference type="Gene3D" id="3.40.50.1820">
    <property type="entry name" value="alpha/beta hydrolase"/>
    <property type="match status" value="1"/>
</dbReference>
<dbReference type="InterPro" id="IPR029058">
    <property type="entry name" value="AB_hydrolase_fold"/>
</dbReference>
<dbReference type="SUPFAM" id="SSF53474">
    <property type="entry name" value="alpha/beta-Hydrolases"/>
    <property type="match status" value="1"/>
</dbReference>
<name>A0A1W1WD12_SULTA</name>
<keyword evidence="1" id="KW-0812">Transmembrane</keyword>
<organism evidence="3 4">
    <name type="scientific">Sulfobacillus thermosulfidooxidans (strain DSM 9293 / VKM B-1269 / AT-1)</name>
    <dbReference type="NCBI Taxonomy" id="929705"/>
    <lineage>
        <taxon>Bacteria</taxon>
        <taxon>Bacillati</taxon>
        <taxon>Bacillota</taxon>
        <taxon>Clostridia</taxon>
        <taxon>Eubacteriales</taxon>
        <taxon>Clostridiales Family XVII. Incertae Sedis</taxon>
        <taxon>Sulfobacillus</taxon>
    </lineage>
</organism>
<keyword evidence="1" id="KW-1133">Transmembrane helix</keyword>
<dbReference type="OrthoDB" id="8183145at2"/>
<evidence type="ECO:0000259" key="2">
    <source>
        <dbReference type="Pfam" id="PF00326"/>
    </source>
</evidence>
<evidence type="ECO:0000256" key="1">
    <source>
        <dbReference type="SAM" id="Phobius"/>
    </source>
</evidence>
<dbReference type="AlphaFoldDB" id="A0A1W1WD12"/>
<protein>
    <submittedName>
        <fullName evidence="3">Alpha/beta hydrolase family protein</fullName>
    </submittedName>
</protein>
<feature type="domain" description="Peptidase S9 prolyl oligopeptidase catalytic" evidence="2">
    <location>
        <begin position="49"/>
        <end position="194"/>
    </location>
</feature>
<proteinExistence type="predicted"/>
<dbReference type="Proteomes" id="UP000192660">
    <property type="component" value="Unassembled WGS sequence"/>
</dbReference>